<dbReference type="RefSeq" id="WP_189584334.1">
    <property type="nucleotide sequence ID" value="NZ_BMYF01000019.1"/>
</dbReference>
<dbReference type="PANTHER" id="PTHR36582">
    <property type="entry name" value="ANTITOXIN PARD"/>
    <property type="match status" value="1"/>
</dbReference>
<dbReference type="NCBIfam" id="TIGR02606">
    <property type="entry name" value="antidote_CC2985"/>
    <property type="match status" value="1"/>
</dbReference>
<proteinExistence type="inferred from homology"/>
<protein>
    <submittedName>
        <fullName evidence="4">Antitoxin ParD1</fullName>
    </submittedName>
</protein>
<comment type="similarity">
    <text evidence="1">Belongs to the ParD antitoxin family.</text>
</comment>
<dbReference type="GO" id="GO:0006355">
    <property type="term" value="P:regulation of DNA-templated transcription"/>
    <property type="evidence" value="ECO:0007669"/>
    <property type="project" value="InterPro"/>
</dbReference>
<evidence type="ECO:0000313" key="4">
    <source>
        <dbReference type="EMBL" id="GHB46725.1"/>
    </source>
</evidence>
<evidence type="ECO:0000256" key="1">
    <source>
        <dbReference type="ARBA" id="ARBA00008580"/>
    </source>
</evidence>
<dbReference type="CDD" id="cd22231">
    <property type="entry name" value="RHH_NikR_HicB-like"/>
    <property type="match status" value="1"/>
</dbReference>
<dbReference type="InterPro" id="IPR038296">
    <property type="entry name" value="ParD_sf"/>
</dbReference>
<dbReference type="AlphaFoldDB" id="A0A8J3D1F1"/>
<dbReference type="EMBL" id="BMYF01000019">
    <property type="protein sequence ID" value="GHB46725.1"/>
    <property type="molecule type" value="Genomic_DNA"/>
</dbReference>
<organism evidence="4 5">
    <name type="scientific">Mongoliitalea lutea</name>
    <dbReference type="NCBI Taxonomy" id="849756"/>
    <lineage>
        <taxon>Bacteria</taxon>
        <taxon>Pseudomonadati</taxon>
        <taxon>Bacteroidota</taxon>
        <taxon>Cytophagia</taxon>
        <taxon>Cytophagales</taxon>
        <taxon>Cyclobacteriaceae</taxon>
        <taxon>Mongoliitalea</taxon>
    </lineage>
</organism>
<keyword evidence="2" id="KW-1277">Toxin-antitoxin system</keyword>
<feature type="coiled-coil region" evidence="3">
    <location>
        <begin position="33"/>
        <end position="60"/>
    </location>
</feature>
<reference evidence="4" key="1">
    <citation type="journal article" date="2014" name="Int. J. Syst. Evol. Microbiol.">
        <title>Complete genome sequence of Corynebacterium casei LMG S-19264T (=DSM 44701T), isolated from a smear-ripened cheese.</title>
        <authorList>
            <consortium name="US DOE Joint Genome Institute (JGI-PGF)"/>
            <person name="Walter F."/>
            <person name="Albersmeier A."/>
            <person name="Kalinowski J."/>
            <person name="Ruckert C."/>
        </authorList>
    </citation>
    <scope>NUCLEOTIDE SEQUENCE</scope>
    <source>
        <strain evidence="4">KCTC 23224</strain>
    </source>
</reference>
<comment type="caution">
    <text evidence="4">The sequence shown here is derived from an EMBL/GenBank/DDBJ whole genome shotgun (WGS) entry which is preliminary data.</text>
</comment>
<dbReference type="InterPro" id="IPR010985">
    <property type="entry name" value="Ribbon_hlx_hlx"/>
</dbReference>
<dbReference type="SUPFAM" id="SSF47598">
    <property type="entry name" value="Ribbon-helix-helix"/>
    <property type="match status" value="1"/>
</dbReference>
<sequence>MAKNTSISIGTHFENFIGQQVEKGRYGSVSETVRAALRLLEEQELKLDALRKELAEGEESGKADYSLDKLLNELNEE</sequence>
<accession>A0A8J3D1F1</accession>
<dbReference type="Gene3D" id="6.10.10.120">
    <property type="entry name" value="Antitoxin ParD1-like"/>
    <property type="match status" value="1"/>
</dbReference>
<keyword evidence="5" id="KW-1185">Reference proteome</keyword>
<evidence type="ECO:0000313" key="5">
    <source>
        <dbReference type="Proteomes" id="UP000642809"/>
    </source>
</evidence>
<dbReference type="PANTHER" id="PTHR36582:SF2">
    <property type="entry name" value="ANTITOXIN PARD"/>
    <property type="match status" value="1"/>
</dbReference>
<reference evidence="4" key="2">
    <citation type="submission" date="2020-09" db="EMBL/GenBank/DDBJ databases">
        <authorList>
            <person name="Sun Q."/>
            <person name="Kim S."/>
        </authorList>
    </citation>
    <scope>NUCLEOTIDE SEQUENCE</scope>
    <source>
        <strain evidence="4">KCTC 23224</strain>
    </source>
</reference>
<keyword evidence="3" id="KW-0175">Coiled coil</keyword>
<evidence type="ECO:0000256" key="2">
    <source>
        <dbReference type="ARBA" id="ARBA00022649"/>
    </source>
</evidence>
<name>A0A8J3D1F1_9BACT</name>
<gene>
    <name evidence="4" type="primary">parD1</name>
    <name evidence="4" type="ORF">GCM10008106_29620</name>
</gene>
<dbReference type="InterPro" id="IPR022789">
    <property type="entry name" value="ParD"/>
</dbReference>
<dbReference type="Pfam" id="PF03693">
    <property type="entry name" value="ParD_antitoxin"/>
    <property type="match status" value="1"/>
</dbReference>
<evidence type="ECO:0000256" key="3">
    <source>
        <dbReference type="SAM" id="Coils"/>
    </source>
</evidence>
<dbReference type="Proteomes" id="UP000642809">
    <property type="component" value="Unassembled WGS sequence"/>
</dbReference>